<reference evidence="3" key="1">
    <citation type="submission" date="2020-05" db="EMBL/GenBank/DDBJ databases">
        <authorList>
            <person name="Chiriac C."/>
            <person name="Salcher M."/>
            <person name="Ghai R."/>
            <person name="Kavagutti S V."/>
        </authorList>
    </citation>
    <scope>NUCLEOTIDE SEQUENCE</scope>
</reference>
<protein>
    <submittedName>
        <fullName evidence="3">Unannotated protein</fullName>
    </submittedName>
</protein>
<feature type="compositionally biased region" description="Polar residues" evidence="1">
    <location>
        <begin position="8"/>
        <end position="20"/>
    </location>
</feature>
<accession>A0A6J7TR62</accession>
<proteinExistence type="predicted"/>
<dbReference type="EMBL" id="CAFBQH010000111">
    <property type="protein sequence ID" value="CAB5055945.1"/>
    <property type="molecule type" value="Genomic_DNA"/>
</dbReference>
<evidence type="ECO:0000256" key="1">
    <source>
        <dbReference type="SAM" id="MobiDB-lite"/>
    </source>
</evidence>
<dbReference type="AlphaFoldDB" id="A0A6J7TR62"/>
<gene>
    <name evidence="2" type="ORF">UFOPK2870_00601</name>
    <name evidence="3" type="ORF">UFOPK4293_01433</name>
</gene>
<dbReference type="EMBL" id="CAEZZL010000034">
    <property type="protein sequence ID" value="CAB4760294.1"/>
    <property type="molecule type" value="Genomic_DNA"/>
</dbReference>
<sequence length="95" mass="9652">MSGPSIWNKLSSKETSTTWPCSDHSATMVANAATRPVTSSVSANGGNIGSPPGTPVIDASPDIASAIDAKPGRLAYGPSCPKPLTRVIISFGLRA</sequence>
<evidence type="ECO:0000313" key="2">
    <source>
        <dbReference type="EMBL" id="CAB4760294.1"/>
    </source>
</evidence>
<feature type="region of interest" description="Disordered" evidence="1">
    <location>
        <begin position="1"/>
        <end position="21"/>
    </location>
</feature>
<name>A0A6J7TR62_9ZZZZ</name>
<organism evidence="3">
    <name type="scientific">freshwater metagenome</name>
    <dbReference type="NCBI Taxonomy" id="449393"/>
    <lineage>
        <taxon>unclassified sequences</taxon>
        <taxon>metagenomes</taxon>
        <taxon>ecological metagenomes</taxon>
    </lineage>
</organism>
<evidence type="ECO:0000313" key="3">
    <source>
        <dbReference type="EMBL" id="CAB5055945.1"/>
    </source>
</evidence>